<dbReference type="Pfam" id="PF18433">
    <property type="entry name" value="DUF5610"/>
    <property type="match status" value="1"/>
</dbReference>
<gene>
    <name evidence="3" type="ORF">CWS31_000160</name>
</gene>
<sequence>MNPSITANTNVNQGVRTATKTPEKSDNNSTGQEVSSAKQDKKIGELQEPISVSVKKQLNASIIESSLKFSDSVGDKPLSLVLKTALQGINEALQGINEALQGADVTKDNTNNSKVNNFASVEDAAESGVDYSPEATAERIVSFSTQFLSAYREQNPDMSEEESLNSFVEIIRGGIEQGFGEAKEILDGLNVLEGEVSTTIDKTYELVQSGLQAFIDSFNKAEETAEL</sequence>
<dbReference type="Proteomes" id="UP000815846">
    <property type="component" value="Unassembled WGS sequence"/>
</dbReference>
<reference evidence="3 4" key="1">
    <citation type="submission" date="2019-08" db="EMBL/GenBank/DDBJ databases">
        <title>Microbe sample from Colwellia echini.</title>
        <authorList>
            <person name="Christiansen L."/>
            <person name="Pathiraja D."/>
            <person name="Schultz-Johansen M."/>
            <person name="Choi I.-G."/>
            <person name="Stougaard P."/>
        </authorList>
    </citation>
    <scope>NUCLEOTIDE SEQUENCE [LARGE SCALE GENOMIC DNA]</scope>
    <source>
        <strain evidence="3 4">A3</strain>
    </source>
</reference>
<dbReference type="EMBL" id="PJAI02000001">
    <property type="protein sequence ID" value="TYK66995.1"/>
    <property type="molecule type" value="Genomic_DNA"/>
</dbReference>
<evidence type="ECO:0000256" key="1">
    <source>
        <dbReference type="SAM" id="MobiDB-lite"/>
    </source>
</evidence>
<accession>A0ABY3N0K5</accession>
<feature type="compositionally biased region" description="Polar residues" evidence="1">
    <location>
        <begin position="1"/>
        <end position="20"/>
    </location>
</feature>
<organism evidence="3 4">
    <name type="scientific">Colwellia echini</name>
    <dbReference type="NCBI Taxonomy" id="1982103"/>
    <lineage>
        <taxon>Bacteria</taxon>
        <taxon>Pseudomonadati</taxon>
        <taxon>Pseudomonadota</taxon>
        <taxon>Gammaproteobacteria</taxon>
        <taxon>Alteromonadales</taxon>
        <taxon>Colwelliaceae</taxon>
        <taxon>Colwellia</taxon>
    </lineage>
</organism>
<dbReference type="Gene3D" id="1.10.132.90">
    <property type="match status" value="1"/>
</dbReference>
<feature type="compositionally biased region" description="Polar residues" evidence="1">
    <location>
        <begin position="27"/>
        <end position="37"/>
    </location>
</feature>
<protein>
    <recommendedName>
        <fullName evidence="2">DUF5610 domain-containing protein</fullName>
    </recommendedName>
</protein>
<feature type="region of interest" description="Disordered" evidence="1">
    <location>
        <begin position="1"/>
        <end position="46"/>
    </location>
</feature>
<keyword evidence="4" id="KW-1185">Reference proteome</keyword>
<comment type="caution">
    <text evidence="3">The sequence shown here is derived from an EMBL/GenBank/DDBJ whole genome shotgun (WGS) entry which is preliminary data.</text>
</comment>
<evidence type="ECO:0000313" key="4">
    <source>
        <dbReference type="Proteomes" id="UP000815846"/>
    </source>
</evidence>
<dbReference type="InterPro" id="IPR041651">
    <property type="entry name" value="DUF5610"/>
</dbReference>
<evidence type="ECO:0000259" key="2">
    <source>
        <dbReference type="Pfam" id="PF18433"/>
    </source>
</evidence>
<evidence type="ECO:0000313" key="3">
    <source>
        <dbReference type="EMBL" id="TYK66995.1"/>
    </source>
</evidence>
<name>A0ABY3N0K5_9GAMM</name>
<dbReference type="RefSeq" id="WP_101343146.1">
    <property type="nucleotide sequence ID" value="NZ_PJAI02000001.1"/>
</dbReference>
<proteinExistence type="predicted"/>
<feature type="domain" description="DUF5610" evidence="2">
    <location>
        <begin position="90"/>
        <end position="214"/>
    </location>
</feature>